<evidence type="ECO:0000256" key="6">
    <source>
        <dbReference type="ARBA" id="ARBA00023015"/>
    </source>
</evidence>
<evidence type="ECO:0000256" key="1">
    <source>
        <dbReference type="ARBA" id="ARBA00010060"/>
    </source>
</evidence>
<evidence type="ECO:0000256" key="11">
    <source>
        <dbReference type="SAM" id="MobiDB-lite"/>
    </source>
</evidence>
<dbReference type="InterPro" id="IPR050454">
    <property type="entry name" value="RTT106/SSRP1_HistChap/FACT"/>
</dbReference>
<dbReference type="GO" id="GO:0031491">
    <property type="term" value="F:nucleosome binding"/>
    <property type="evidence" value="ECO:0007669"/>
    <property type="project" value="TreeGrafter"/>
</dbReference>
<dbReference type="Pfam" id="PF03531">
    <property type="entry name" value="SSrecog"/>
    <property type="match status" value="1"/>
</dbReference>
<dbReference type="CDD" id="cd13229">
    <property type="entry name" value="PH_TFIIH"/>
    <property type="match status" value="1"/>
</dbReference>
<comment type="caution">
    <text evidence="13">The sequence shown here is derived from an EMBL/GenBank/DDBJ whole genome shotgun (WGS) entry which is preliminary data.</text>
</comment>
<dbReference type="Pfam" id="PF08512">
    <property type="entry name" value="Rttp106-like_middle"/>
    <property type="match status" value="1"/>
</dbReference>
<keyword evidence="3 10" id="KW-0158">Chromosome</keyword>
<evidence type="ECO:0000256" key="8">
    <source>
        <dbReference type="ARBA" id="ARBA00023204"/>
    </source>
</evidence>
<dbReference type="InterPro" id="IPR024954">
    <property type="entry name" value="SSRP1_DD"/>
</dbReference>
<evidence type="ECO:0000256" key="10">
    <source>
        <dbReference type="RuleBase" id="RU364013"/>
    </source>
</evidence>
<dbReference type="FunFam" id="2.30.29.150:FF:000001">
    <property type="entry name" value="Fact complex subunit ssrp1"/>
    <property type="match status" value="1"/>
</dbReference>
<dbReference type="VEuPathDB" id="FungiDB:TRICI_001573"/>
<keyword evidence="14" id="KW-1185">Reference proteome</keyword>
<comment type="subcellular location">
    <subcellularLocation>
        <location evidence="10">Nucleus</location>
    </subcellularLocation>
    <subcellularLocation>
        <location evidence="10">Chromosome</location>
    </subcellularLocation>
</comment>
<dbReference type="InterPro" id="IPR011993">
    <property type="entry name" value="PH-like_dom_sf"/>
</dbReference>
<evidence type="ECO:0000259" key="12">
    <source>
        <dbReference type="SMART" id="SM01287"/>
    </source>
</evidence>
<keyword evidence="4 10" id="KW-0235">DNA replication</keyword>
<evidence type="ECO:0000256" key="4">
    <source>
        <dbReference type="ARBA" id="ARBA00022705"/>
    </source>
</evidence>
<dbReference type="InterPro" id="IPR038167">
    <property type="entry name" value="SSRP1_sf"/>
</dbReference>
<dbReference type="InterPro" id="IPR048993">
    <property type="entry name" value="SSRP1-like_PH1"/>
</dbReference>
<feature type="region of interest" description="Disordered" evidence="11">
    <location>
        <begin position="184"/>
        <end position="211"/>
    </location>
</feature>
<dbReference type="EMBL" id="SWFS01000112">
    <property type="protein sequence ID" value="KAA8916291.1"/>
    <property type="molecule type" value="Genomic_DNA"/>
</dbReference>
<evidence type="ECO:0000256" key="7">
    <source>
        <dbReference type="ARBA" id="ARBA00023163"/>
    </source>
</evidence>
<proteinExistence type="inferred from homology"/>
<dbReference type="Gene3D" id="2.30.29.30">
    <property type="entry name" value="Pleckstrin-homology domain (PH domain)/Phosphotyrosine-binding domain (PTB)"/>
    <property type="match status" value="2"/>
</dbReference>
<comment type="function">
    <text evidence="10">Component of the FACT complex, a general chromatin factor that acts to reorganize nucleosomes. The FACT complex is involved in multiple processes that require DNA as a template such as mRNA elongation, DNA replication and DNA repair. During transcription elongation the FACT complex acts as a histone chaperone that both destabilizes and restores nucleosomal structure. It facilitates the passage of RNA polymerase II and transcription by promoting the dissociation of one histone H2A-H2B dimer from the nucleosome, then subsequently promotes the reestablishment of the nucleosome following the passage of RNA polymerase II.</text>
</comment>
<dbReference type="Gene3D" id="2.30.29.220">
    <property type="entry name" value="Structure-specific recognition protein (SSRP1)"/>
    <property type="match status" value="1"/>
</dbReference>
<name>A0A642V908_9ASCO</name>
<dbReference type="OrthoDB" id="498543at2759"/>
<dbReference type="Pfam" id="PF17292">
    <property type="entry name" value="POB3_N"/>
    <property type="match status" value="1"/>
</dbReference>
<keyword evidence="7 10" id="KW-0804">Transcription</keyword>
<dbReference type="PANTHER" id="PTHR45849:SF1">
    <property type="entry name" value="FACT COMPLEX SUBUNIT SSRP1"/>
    <property type="match status" value="1"/>
</dbReference>
<evidence type="ECO:0000256" key="2">
    <source>
        <dbReference type="ARBA" id="ARBA00014978"/>
    </source>
</evidence>
<evidence type="ECO:0000313" key="13">
    <source>
        <dbReference type="EMBL" id="KAA8916291.1"/>
    </source>
</evidence>
<keyword evidence="5 10" id="KW-0227">DNA damage</keyword>
<dbReference type="Pfam" id="PF21103">
    <property type="entry name" value="PH1_SSRP1-like"/>
    <property type="match status" value="1"/>
</dbReference>
<organism evidence="13 14">
    <name type="scientific">Trichomonascus ciferrii</name>
    <dbReference type="NCBI Taxonomy" id="44093"/>
    <lineage>
        <taxon>Eukaryota</taxon>
        <taxon>Fungi</taxon>
        <taxon>Dikarya</taxon>
        <taxon>Ascomycota</taxon>
        <taxon>Saccharomycotina</taxon>
        <taxon>Dipodascomycetes</taxon>
        <taxon>Dipodascales</taxon>
        <taxon>Trichomonascaceae</taxon>
        <taxon>Trichomonascus</taxon>
        <taxon>Trichomonascus ciferrii complex</taxon>
    </lineage>
</organism>
<keyword evidence="6 10" id="KW-0805">Transcription regulation</keyword>
<dbReference type="CDD" id="cd13230">
    <property type="entry name" value="PH1_SSRP1-like"/>
    <property type="match status" value="1"/>
</dbReference>
<evidence type="ECO:0000313" key="14">
    <source>
        <dbReference type="Proteomes" id="UP000761534"/>
    </source>
</evidence>
<dbReference type="GO" id="GO:0006260">
    <property type="term" value="P:DNA replication"/>
    <property type="evidence" value="ECO:0007669"/>
    <property type="project" value="UniProtKB-KW"/>
</dbReference>
<sequence length="559" mass="63177">MSAYTYDGIYLNQSRYPGRMRIIESGLGWKPSDKSQGGSAKVEQQVFTIPSEEILTAHWSRASRGYELRVQTKNNGVSQFDGFEGDEQNSLKNALKNHLDVAMEVREHSVKGWNWGRADFERSELVFNVSGRPAFEVAYNDVSNSNVVGKNEVAVEFDLQHANERTKAGDELVEMRFYVPGTVAKNEEDGEEKKEENGEEGQEEEVEEQNAAQVFSDSLKERADIGVVAGESVVSFSDILFLTPRGRYDIDMYQNSFRLRGKTYDYKIQYDSIQRLFLLPKPDEIHNILIIQLDPPLRQGQTRYHFLIIQFLKEEEIEVELNVEDKEFEEKYADKLKKKYDEAAHQVVGQVFKGLTGKKVVFPGAFQSSHEQAGVSCSLKASEGYIYPLERCFFFLPKPTLYIPLVDISHVTFSRVSGSVSSSRTFDMTITLKNNRGEHQFSNIDREEQRGLEDFIKTKGIKLRDDMAEEQKRLNAALAKGGDSDSDVDMEEPDRGSAGEDEESVDEDFQDEDESDVAEEFDSAHESSGGSDDEEGGGGDDNSDGDSEEESRAKKKVKK</sequence>
<comment type="similarity">
    <text evidence="1 10">Belongs to the SSRP1 family.</text>
</comment>
<feature type="compositionally biased region" description="Basic and acidic residues" evidence="11">
    <location>
        <begin position="185"/>
        <end position="196"/>
    </location>
</feature>
<evidence type="ECO:0000256" key="9">
    <source>
        <dbReference type="ARBA" id="ARBA00023242"/>
    </source>
</evidence>
<evidence type="ECO:0000256" key="5">
    <source>
        <dbReference type="ARBA" id="ARBA00022763"/>
    </source>
</evidence>
<dbReference type="SMART" id="SM01287">
    <property type="entry name" value="Rtt106"/>
    <property type="match status" value="1"/>
</dbReference>
<dbReference type="GO" id="GO:0006281">
    <property type="term" value="P:DNA repair"/>
    <property type="evidence" value="ECO:0007669"/>
    <property type="project" value="UniProtKB-KW"/>
</dbReference>
<evidence type="ECO:0000256" key="3">
    <source>
        <dbReference type="ARBA" id="ARBA00022454"/>
    </source>
</evidence>
<dbReference type="SUPFAM" id="SSF50729">
    <property type="entry name" value="PH domain-like"/>
    <property type="match status" value="1"/>
</dbReference>
<gene>
    <name evidence="13" type="ORF">TRICI_001573</name>
</gene>
<dbReference type="InterPro" id="IPR035417">
    <property type="entry name" value="SSRP1/POB3_N"/>
</dbReference>
<dbReference type="InterPro" id="IPR013719">
    <property type="entry name" value="RTT106/SPT16-like_middle_dom"/>
</dbReference>
<dbReference type="GO" id="GO:0035101">
    <property type="term" value="C:FACT complex"/>
    <property type="evidence" value="ECO:0007669"/>
    <property type="project" value="TreeGrafter"/>
</dbReference>
<dbReference type="Proteomes" id="UP000761534">
    <property type="component" value="Unassembled WGS sequence"/>
</dbReference>
<keyword evidence="8 10" id="KW-0234">DNA repair</keyword>
<feature type="region of interest" description="Disordered" evidence="11">
    <location>
        <begin position="477"/>
        <end position="559"/>
    </location>
</feature>
<dbReference type="PANTHER" id="PTHR45849">
    <property type="entry name" value="FACT COMPLEX SUBUNIT SSRP1"/>
    <property type="match status" value="1"/>
</dbReference>
<dbReference type="InterPro" id="IPR000969">
    <property type="entry name" value="SSRP1/POB3"/>
</dbReference>
<dbReference type="FunFam" id="2.30.29.30:FF:000098">
    <property type="entry name" value="Fact complex subunit ssrp1"/>
    <property type="match status" value="1"/>
</dbReference>
<dbReference type="PRINTS" id="PR00887">
    <property type="entry name" value="SSRCOGNITION"/>
</dbReference>
<dbReference type="CDD" id="cd13231">
    <property type="entry name" value="PH2_SSRP1-like"/>
    <property type="match status" value="1"/>
</dbReference>
<reference evidence="13" key="1">
    <citation type="journal article" date="2019" name="G3 (Bethesda)">
        <title>Genome Assemblies of Two Rare Opportunistic Yeast Pathogens: Diutina rugosa (syn. Candida rugosa) and Trichomonascus ciferrii (syn. Candida ciferrii).</title>
        <authorList>
            <person name="Mixao V."/>
            <person name="Saus E."/>
            <person name="Hansen A.P."/>
            <person name="Lass-Florl C."/>
            <person name="Gabaldon T."/>
        </authorList>
    </citation>
    <scope>NUCLEOTIDE SEQUENCE</scope>
    <source>
        <strain evidence="13">CBS 4856</strain>
    </source>
</reference>
<feature type="domain" description="Histone chaperone RTT106/FACT complex subunit SPT16-like middle" evidence="12">
    <location>
        <begin position="372"/>
        <end position="466"/>
    </location>
</feature>
<dbReference type="GO" id="GO:0042393">
    <property type="term" value="F:histone binding"/>
    <property type="evidence" value="ECO:0007669"/>
    <property type="project" value="TreeGrafter"/>
</dbReference>
<feature type="compositionally biased region" description="Acidic residues" evidence="11">
    <location>
        <begin position="197"/>
        <end position="208"/>
    </location>
</feature>
<dbReference type="AlphaFoldDB" id="A0A642V908"/>
<keyword evidence="9 10" id="KW-0539">Nucleus</keyword>
<feature type="compositionally biased region" description="Acidic residues" evidence="11">
    <location>
        <begin position="531"/>
        <end position="549"/>
    </location>
</feature>
<dbReference type="Gene3D" id="2.30.29.150">
    <property type="match status" value="1"/>
</dbReference>
<dbReference type="GO" id="GO:0003677">
    <property type="term" value="F:DNA binding"/>
    <property type="evidence" value="ECO:0007669"/>
    <property type="project" value="InterPro"/>
</dbReference>
<accession>A0A642V908</accession>
<protein>
    <recommendedName>
        <fullName evidence="2 10">FACT complex subunit POB3</fullName>
    </recommendedName>
</protein>
<feature type="compositionally biased region" description="Acidic residues" evidence="11">
    <location>
        <begin position="499"/>
        <end position="521"/>
    </location>
</feature>